<feature type="binding site" evidence="11">
    <location>
        <position position="540"/>
    </location>
    <ligand>
        <name>Zn(2+)</name>
        <dbReference type="ChEBI" id="CHEBI:29105"/>
    </ligand>
</feature>
<dbReference type="EC" id="6.1.1.7" evidence="11"/>
<dbReference type="SUPFAM" id="SSF55681">
    <property type="entry name" value="Class II aaRS and biotin synthetases"/>
    <property type="match status" value="1"/>
</dbReference>
<dbReference type="HAMAP" id="MF_00036_B">
    <property type="entry name" value="Ala_tRNA_synth_B"/>
    <property type="match status" value="1"/>
</dbReference>
<feature type="domain" description="Alanyl-transfer RNA synthetases family profile" evidence="12">
    <location>
        <begin position="1"/>
        <end position="579"/>
    </location>
</feature>
<feature type="binding site" evidence="11">
    <location>
        <position position="430"/>
    </location>
    <ligand>
        <name>Zn(2+)</name>
        <dbReference type="ChEBI" id="CHEBI:29105"/>
    </ligand>
</feature>
<evidence type="ECO:0000256" key="3">
    <source>
        <dbReference type="ARBA" id="ARBA00022598"/>
    </source>
</evidence>
<comment type="subcellular location">
    <subcellularLocation>
        <location evidence="11">Cytoplasm</location>
    </subcellularLocation>
</comment>
<evidence type="ECO:0000256" key="7">
    <source>
        <dbReference type="ARBA" id="ARBA00022840"/>
    </source>
</evidence>
<evidence type="ECO:0000259" key="12">
    <source>
        <dbReference type="PROSITE" id="PS50860"/>
    </source>
</evidence>
<evidence type="ECO:0000256" key="11">
    <source>
        <dbReference type="HAMAP-Rule" id="MF_00036"/>
    </source>
</evidence>
<evidence type="ECO:0000256" key="9">
    <source>
        <dbReference type="ARBA" id="ARBA00022917"/>
    </source>
</evidence>
<feature type="binding site" evidence="11">
    <location>
        <position position="434"/>
    </location>
    <ligand>
        <name>Zn(2+)</name>
        <dbReference type="ChEBI" id="CHEBI:29105"/>
    </ligand>
</feature>
<evidence type="ECO:0000256" key="2">
    <source>
        <dbReference type="ARBA" id="ARBA00022555"/>
    </source>
</evidence>
<dbReference type="PRINTS" id="PR00980">
    <property type="entry name" value="TRNASYNTHALA"/>
</dbReference>
<accession>A0A023DYI9</accession>
<dbReference type="Gene3D" id="3.30.980.10">
    <property type="entry name" value="Threonyl-trna Synthetase, Chain A, domain 2"/>
    <property type="match status" value="1"/>
</dbReference>
<evidence type="ECO:0000256" key="5">
    <source>
        <dbReference type="ARBA" id="ARBA00022741"/>
    </source>
</evidence>
<evidence type="ECO:0000313" key="13">
    <source>
        <dbReference type="EMBL" id="GAJ46534.1"/>
    </source>
</evidence>
<dbReference type="FunFam" id="3.30.54.20:FF:000001">
    <property type="entry name" value="Alanine--tRNA ligase"/>
    <property type="match status" value="1"/>
</dbReference>
<dbReference type="GO" id="GO:0000049">
    <property type="term" value="F:tRNA binding"/>
    <property type="evidence" value="ECO:0007669"/>
    <property type="project" value="UniProtKB-KW"/>
</dbReference>
<evidence type="ECO:0000256" key="10">
    <source>
        <dbReference type="ARBA" id="ARBA00023146"/>
    </source>
</evidence>
<name>A0A023DYI9_9PROT</name>
<dbReference type="OrthoDB" id="9803884at2"/>
<dbReference type="InterPro" id="IPR045864">
    <property type="entry name" value="aa-tRNA-synth_II/BPL/LPL"/>
</dbReference>
<evidence type="ECO:0000256" key="4">
    <source>
        <dbReference type="ARBA" id="ARBA00022723"/>
    </source>
</evidence>
<comment type="domain">
    <text evidence="11">Consists of three domains; the N-terminal catalytic domain, the editing domain and the C-terminal C-Ala domain. The editing domain removes incorrectly charged amino acids, while the C-Ala domain, along with tRNA(Ala), serves as a bridge to cooperatively bring together the editing and aminoacylation centers thus stimulating deacylation of misacylated tRNAs.</text>
</comment>
<dbReference type="InterPro" id="IPR018163">
    <property type="entry name" value="Thr/Ala-tRNA-synth_IIc_edit"/>
</dbReference>
<dbReference type="InterPro" id="IPR023033">
    <property type="entry name" value="Ala_tRNA_ligase_euk/bac"/>
</dbReference>
<dbReference type="InterPro" id="IPR018162">
    <property type="entry name" value="Ala-tRNA-ligase_IIc_anticod-bd"/>
</dbReference>
<evidence type="ECO:0000313" key="14">
    <source>
        <dbReference type="Proteomes" id="UP000024842"/>
    </source>
</evidence>
<keyword evidence="7 11" id="KW-0067">ATP-binding</keyword>
<sequence length="729" mass="81568">MEKVADLSDSRILFISSQDNFWAMGDTGPCGPCSEIFFDHGAHIQGGLPGTAQQDGDRFVELWNLVFMQFERTPQGDIPLKNPCIDTGMGLERIAAVMQGVHDNFHTDALYHLVKASKSLCSGSSCKAFSVENLPHRVMADHVRSASFLISDGILPSHEGRGYVLRRIIRRALRFGSYINAPLDHLSDLVPCLLQSMGETYPELVRAQALIQKTLFHEAERFENILAQGIRLIETSKLHVQDGIFPGEKAFQLYDTYGIPIDLIQDILSDEGIVVDHEGFEQYLEVQKASSRQHSLGNQGKTFYDKETENFWNAITKGRNPSGFCGYHALEHNDTIQLILDPSEKTPLVELRKTGCIVTQTTPFYAESGGQIGDKGWIKGPSGIMEVTHTEKHNHVFVHHGTMQQGVLKEGDSVILTVDSAYRKKVQSNHSATHLLHSALRSILGQHVSQKGSLVTPERLRFDFSHPAAVSEEELCQIEAWVNDKIWENLPVKFAVMPQEAALKAGAMALFGEKYAQEVRVVSIGKLDSLSSIELCGGTHVEHTGEIGLFKILQESSIGSGVRRIEAVTQQEAFKYVQTLFSEQKKMMRLLKASPQDFEEKVRRLVTSSKQLPSVSYEVERLHHSGGVLWWGALQGSDPKSVKSWIDKLKTEKEFDVGIFWLNFQDKHSVYIAVREDRARTHSALALLKELYTLLNIDAQGGGYETLAQGKWQKNICKIKAIEHLIVQL</sequence>
<gene>
    <name evidence="11" type="primary">alaS</name>
    <name evidence="13" type="ORF">HE1_00869</name>
</gene>
<dbReference type="Pfam" id="PF01411">
    <property type="entry name" value="tRNA-synt_2c"/>
    <property type="match status" value="1"/>
</dbReference>
<keyword evidence="6 11" id="KW-0862">Zinc</keyword>
<dbReference type="InterPro" id="IPR050058">
    <property type="entry name" value="Ala-tRNA_ligase"/>
</dbReference>
<evidence type="ECO:0000256" key="1">
    <source>
        <dbReference type="ARBA" id="ARBA00008226"/>
    </source>
</evidence>
<organism evidence="13 14">
    <name type="scientific">Holospora elegans E1</name>
    <dbReference type="NCBI Taxonomy" id="1427503"/>
    <lineage>
        <taxon>Bacteria</taxon>
        <taxon>Pseudomonadati</taxon>
        <taxon>Pseudomonadota</taxon>
        <taxon>Alphaproteobacteria</taxon>
        <taxon>Holosporales</taxon>
        <taxon>Holosporaceae</taxon>
        <taxon>Holospora</taxon>
    </lineage>
</organism>
<dbReference type="GO" id="GO:0002161">
    <property type="term" value="F:aminoacyl-tRNA deacylase activity"/>
    <property type="evidence" value="ECO:0007669"/>
    <property type="project" value="TreeGrafter"/>
</dbReference>
<keyword evidence="11" id="KW-0963">Cytoplasm</keyword>
<dbReference type="PANTHER" id="PTHR11777">
    <property type="entry name" value="ALANYL-TRNA SYNTHETASE"/>
    <property type="match status" value="1"/>
</dbReference>
<keyword evidence="14" id="KW-1185">Reference proteome</keyword>
<evidence type="ECO:0000256" key="6">
    <source>
        <dbReference type="ARBA" id="ARBA00022833"/>
    </source>
</evidence>
<dbReference type="EMBL" id="BAUP01000109">
    <property type="protein sequence ID" value="GAJ46534.1"/>
    <property type="molecule type" value="Genomic_DNA"/>
</dbReference>
<dbReference type="Gene3D" id="3.30.54.20">
    <property type="match status" value="1"/>
</dbReference>
<dbReference type="SUPFAM" id="SSF50447">
    <property type="entry name" value="Translation proteins"/>
    <property type="match status" value="1"/>
</dbReference>
<comment type="catalytic activity">
    <reaction evidence="11">
        <text>tRNA(Ala) + L-alanine + ATP = L-alanyl-tRNA(Ala) + AMP + diphosphate</text>
        <dbReference type="Rhea" id="RHEA:12540"/>
        <dbReference type="Rhea" id="RHEA-COMP:9657"/>
        <dbReference type="Rhea" id="RHEA-COMP:9923"/>
        <dbReference type="ChEBI" id="CHEBI:30616"/>
        <dbReference type="ChEBI" id="CHEBI:33019"/>
        <dbReference type="ChEBI" id="CHEBI:57972"/>
        <dbReference type="ChEBI" id="CHEBI:78442"/>
        <dbReference type="ChEBI" id="CHEBI:78497"/>
        <dbReference type="ChEBI" id="CHEBI:456215"/>
        <dbReference type="EC" id="6.1.1.7"/>
    </reaction>
</comment>
<dbReference type="Gene3D" id="3.10.310.40">
    <property type="match status" value="1"/>
</dbReference>
<keyword evidence="3 11" id="KW-0436">Ligase</keyword>
<keyword evidence="10 11" id="KW-0030">Aminoacyl-tRNA synthetase</keyword>
<dbReference type="GO" id="GO:0005829">
    <property type="term" value="C:cytosol"/>
    <property type="evidence" value="ECO:0007669"/>
    <property type="project" value="TreeGrafter"/>
</dbReference>
<keyword evidence="2 11" id="KW-0820">tRNA-binding</keyword>
<dbReference type="SUPFAM" id="SSF101353">
    <property type="entry name" value="Putative anticodon-binding domain of alanyl-tRNA synthetase (AlaRS)"/>
    <property type="match status" value="1"/>
</dbReference>
<comment type="similarity">
    <text evidence="1 11">Belongs to the class-II aminoacyl-tRNA synthetase family.</text>
</comment>
<keyword evidence="4 11" id="KW-0479">Metal-binding</keyword>
<evidence type="ECO:0000256" key="8">
    <source>
        <dbReference type="ARBA" id="ARBA00022884"/>
    </source>
</evidence>
<dbReference type="GO" id="GO:0006419">
    <property type="term" value="P:alanyl-tRNA aminoacylation"/>
    <property type="evidence" value="ECO:0007669"/>
    <property type="project" value="UniProtKB-UniRule"/>
</dbReference>
<dbReference type="SMART" id="SM00863">
    <property type="entry name" value="tRNA_SAD"/>
    <property type="match status" value="1"/>
</dbReference>
<dbReference type="PANTHER" id="PTHR11777:SF9">
    <property type="entry name" value="ALANINE--TRNA LIGASE, CYTOPLASMIC"/>
    <property type="match status" value="1"/>
</dbReference>
<dbReference type="InterPro" id="IPR018164">
    <property type="entry name" value="Ala-tRNA-synth_IIc_N"/>
</dbReference>
<dbReference type="InterPro" id="IPR002318">
    <property type="entry name" value="Ala-tRNA-lgiase_IIc"/>
</dbReference>
<dbReference type="Gene3D" id="2.40.30.130">
    <property type="match status" value="1"/>
</dbReference>
<dbReference type="GO" id="GO:0005524">
    <property type="term" value="F:ATP binding"/>
    <property type="evidence" value="ECO:0007669"/>
    <property type="project" value="UniProtKB-UniRule"/>
</dbReference>
<comment type="caution">
    <text evidence="13">The sequence shown here is derived from an EMBL/GenBank/DDBJ whole genome shotgun (WGS) entry which is preliminary data.</text>
</comment>
<feature type="binding site" evidence="11">
    <location>
        <position position="536"/>
    </location>
    <ligand>
        <name>Zn(2+)</name>
        <dbReference type="ChEBI" id="CHEBI:29105"/>
    </ligand>
</feature>
<dbReference type="GO" id="GO:0008270">
    <property type="term" value="F:zinc ion binding"/>
    <property type="evidence" value="ECO:0007669"/>
    <property type="project" value="UniProtKB-UniRule"/>
</dbReference>
<dbReference type="InterPro" id="IPR018165">
    <property type="entry name" value="Ala-tRNA-synth_IIc_core"/>
</dbReference>
<proteinExistence type="inferred from homology"/>
<keyword evidence="8 11" id="KW-0694">RNA-binding</keyword>
<comment type="function">
    <text evidence="11">Catalyzes the attachment of alanine to tRNA(Ala) in a two-step reaction: alanine is first activated by ATP to form Ala-AMP and then transferred to the acceptor end of tRNA(Ala). Also edits incorrectly charged Ser-tRNA(Ala) and Gly-tRNA(Ala) via its editing domain.</text>
</comment>
<dbReference type="FunFam" id="3.30.980.10:FF:000004">
    <property type="entry name" value="Alanine--tRNA ligase, cytoplasmic"/>
    <property type="match status" value="1"/>
</dbReference>
<keyword evidence="9 11" id="KW-0648">Protein biosynthesis</keyword>
<dbReference type="SUPFAM" id="SSF55186">
    <property type="entry name" value="ThrRS/AlaRS common domain"/>
    <property type="match status" value="1"/>
</dbReference>
<dbReference type="STRING" id="1427503.HE1_00869"/>
<keyword evidence="5 11" id="KW-0547">Nucleotide-binding</keyword>
<dbReference type="PROSITE" id="PS50860">
    <property type="entry name" value="AA_TRNA_LIGASE_II_ALA"/>
    <property type="match status" value="1"/>
</dbReference>
<dbReference type="AlphaFoldDB" id="A0A023DYI9"/>
<dbReference type="NCBIfam" id="TIGR00344">
    <property type="entry name" value="alaS"/>
    <property type="match status" value="1"/>
</dbReference>
<dbReference type="Pfam" id="PF07973">
    <property type="entry name" value="tRNA_SAD"/>
    <property type="match status" value="1"/>
</dbReference>
<comment type="cofactor">
    <cofactor evidence="11">
        <name>Zn(2+)</name>
        <dbReference type="ChEBI" id="CHEBI:29105"/>
    </cofactor>
    <text evidence="11">Binds 1 zinc ion per subunit.</text>
</comment>
<dbReference type="Proteomes" id="UP000024842">
    <property type="component" value="Unassembled WGS sequence"/>
</dbReference>
<dbReference type="GO" id="GO:0004813">
    <property type="term" value="F:alanine-tRNA ligase activity"/>
    <property type="evidence" value="ECO:0007669"/>
    <property type="project" value="UniProtKB-UniRule"/>
</dbReference>
<dbReference type="GO" id="GO:0045892">
    <property type="term" value="P:negative regulation of DNA-templated transcription"/>
    <property type="evidence" value="ECO:0007669"/>
    <property type="project" value="TreeGrafter"/>
</dbReference>
<protein>
    <recommendedName>
        <fullName evidence="11">Alanine--tRNA ligase</fullName>
        <ecNumber evidence="11">6.1.1.7</ecNumber>
    </recommendedName>
    <alternativeName>
        <fullName evidence="11">Alanyl-tRNA synthetase</fullName>
        <shortName evidence="11">AlaRS</shortName>
    </alternativeName>
</protein>
<reference evidence="13 14" key="1">
    <citation type="journal article" date="2014" name="FEMS Microbiol. Lett.">
        <title>Draft genome sequences of three Holospora species (Holospora obtusa, Holospora undulata, and Holospora elegans), endonuclear symbiotic bacteria of the ciliate Paramecium caudatum.</title>
        <authorList>
            <person name="Dohra H."/>
            <person name="Tanaka K."/>
            <person name="Suzuki T."/>
            <person name="Fujishima M."/>
            <person name="Suzuki H."/>
        </authorList>
    </citation>
    <scope>NUCLEOTIDE SEQUENCE [LARGE SCALE GENOMIC DNA]</scope>
    <source>
        <strain evidence="13 14">E1</strain>
    </source>
</reference>
<dbReference type="InterPro" id="IPR009000">
    <property type="entry name" value="Transl_B-barrel_sf"/>
</dbReference>
<dbReference type="InterPro" id="IPR012947">
    <property type="entry name" value="tRNA_SAD"/>
</dbReference>
<dbReference type="Gene3D" id="3.30.930.10">
    <property type="entry name" value="Bira Bifunctional Protein, Domain 2"/>
    <property type="match status" value="1"/>
</dbReference>